<evidence type="ECO:0000256" key="2">
    <source>
        <dbReference type="ARBA" id="ARBA00006171"/>
    </source>
</evidence>
<dbReference type="Pfam" id="PF13419">
    <property type="entry name" value="HAD_2"/>
    <property type="match status" value="1"/>
</dbReference>
<dbReference type="Gene3D" id="3.40.50.1000">
    <property type="entry name" value="HAD superfamily/HAD-like"/>
    <property type="match status" value="1"/>
</dbReference>
<dbReference type="FunFam" id="1.10.150.240:FF:000001">
    <property type="entry name" value="Haloacid dehalogenase-like hydrolase domain"/>
    <property type="match status" value="1"/>
</dbReference>
<dbReference type="FunFam" id="3.40.50.1000:FF:000055">
    <property type="entry name" value="Haloacid dehalogenase-like hydrolase family protein"/>
    <property type="match status" value="1"/>
</dbReference>
<evidence type="ECO:0000256" key="1">
    <source>
        <dbReference type="ARBA" id="ARBA00001946"/>
    </source>
</evidence>
<protein>
    <recommendedName>
        <fullName evidence="7">pseudouridine 5'-phosphatase</fullName>
        <ecNumber evidence="7">3.1.3.96</ecNumber>
    </recommendedName>
    <alternativeName>
        <fullName evidence="8">Pseudouridine-5'-monophosphatase</fullName>
    </alternativeName>
</protein>
<name>T2MDZ8_HYDVU</name>
<proteinExistence type="evidence at transcript level"/>
<dbReference type="InterPro" id="IPR041492">
    <property type="entry name" value="HAD_2"/>
</dbReference>
<sequence length="242" mass="26959">YCKIINMGAEVVDLNCSKAKYTHVIFDMDGLLLDTERIYTDIMSQVASKYGKTFTWDIKVQLMGQPGKTSSQKAVELMELPIDADQFSAELQVLKNELFKTTNLLPGVEKLVYHLVKHHIPIAVASGSNSKDFITKTSKHAEFFKLFPIIILGDNAEVKQGKPFPDQFLVTLSKFSDAPPAEKCLVFEDSPNGVVAAKAAGMGVVMVPDERLNVEFQHNPTLVLKSLEDFKPEDFGFPPFDE</sequence>
<dbReference type="EMBL" id="HAAD01004084">
    <property type="protein sequence ID" value="CDG70316.1"/>
    <property type="molecule type" value="mRNA"/>
</dbReference>
<keyword evidence="3" id="KW-0479">Metal-binding</keyword>
<comment type="cofactor">
    <cofactor evidence="1">
        <name>Mg(2+)</name>
        <dbReference type="ChEBI" id="CHEBI:18420"/>
    </cofactor>
</comment>
<evidence type="ECO:0000256" key="3">
    <source>
        <dbReference type="ARBA" id="ARBA00022723"/>
    </source>
</evidence>
<evidence type="ECO:0000256" key="7">
    <source>
        <dbReference type="ARBA" id="ARBA00066578"/>
    </source>
</evidence>
<keyword evidence="5" id="KW-0460">Magnesium</keyword>
<dbReference type="GO" id="GO:1990738">
    <property type="term" value="F:pseudouridine 5'-phosphatase activity"/>
    <property type="evidence" value="ECO:0007669"/>
    <property type="project" value="UniProtKB-EC"/>
</dbReference>
<dbReference type="SFLD" id="SFLDG01135">
    <property type="entry name" value="C1.5.6:_HAD__Beta-PGM__Phospha"/>
    <property type="match status" value="1"/>
</dbReference>
<dbReference type="NCBIfam" id="TIGR01509">
    <property type="entry name" value="HAD-SF-IA-v3"/>
    <property type="match status" value="1"/>
</dbReference>
<dbReference type="InterPro" id="IPR036412">
    <property type="entry name" value="HAD-like_sf"/>
</dbReference>
<dbReference type="InterPro" id="IPR023198">
    <property type="entry name" value="PGP-like_dom2"/>
</dbReference>
<comment type="catalytic activity">
    <reaction evidence="6">
        <text>psi-UMP + H2O = pseudouridine + phosphate</text>
        <dbReference type="Rhea" id="RHEA:10944"/>
        <dbReference type="ChEBI" id="CHEBI:15377"/>
        <dbReference type="ChEBI" id="CHEBI:17802"/>
        <dbReference type="ChEBI" id="CHEBI:43474"/>
        <dbReference type="ChEBI" id="CHEBI:58380"/>
        <dbReference type="EC" id="3.1.3.96"/>
    </reaction>
</comment>
<keyword evidence="4" id="KW-0378">Hydrolase</keyword>
<dbReference type="OrthoDB" id="40579at2759"/>
<reference evidence="9" key="1">
    <citation type="journal article" date="2013" name="Genome Biol. Evol.">
        <title>Punctuated emergences of genetic and phenotypic innovations in eumetazoan, bilaterian, euteleostome, and hominidae ancestors.</title>
        <authorList>
            <person name="Wenger Y."/>
            <person name="Galliot B."/>
        </authorList>
    </citation>
    <scope>NUCLEOTIDE SEQUENCE</scope>
    <source>
        <tissue evidence="9">Whole animals</tissue>
    </source>
</reference>
<dbReference type="SFLD" id="SFLDS00003">
    <property type="entry name" value="Haloacid_Dehalogenase"/>
    <property type="match status" value="1"/>
</dbReference>
<comment type="similarity">
    <text evidence="2">Belongs to the HAD-like hydrolase superfamily. CbbY/CbbZ/Gph/YieH family.</text>
</comment>
<dbReference type="GO" id="GO:0046872">
    <property type="term" value="F:metal ion binding"/>
    <property type="evidence" value="ECO:0007669"/>
    <property type="project" value="UniProtKB-KW"/>
</dbReference>
<evidence type="ECO:0000256" key="5">
    <source>
        <dbReference type="ARBA" id="ARBA00022842"/>
    </source>
</evidence>
<evidence type="ECO:0000256" key="6">
    <source>
        <dbReference type="ARBA" id="ARBA00052504"/>
    </source>
</evidence>
<dbReference type="SFLD" id="SFLDG01129">
    <property type="entry name" value="C1.5:_HAD__Beta-PGM__Phosphata"/>
    <property type="match status" value="1"/>
</dbReference>
<gene>
    <name evidence="9" type="primary">HDHD1</name>
</gene>
<dbReference type="EC" id="3.1.3.96" evidence="7"/>
<dbReference type="SUPFAM" id="SSF56784">
    <property type="entry name" value="HAD-like"/>
    <property type="match status" value="1"/>
</dbReference>
<evidence type="ECO:0000256" key="8">
    <source>
        <dbReference type="ARBA" id="ARBA00083904"/>
    </source>
</evidence>
<dbReference type="InterPro" id="IPR006439">
    <property type="entry name" value="HAD-SF_hydro_IA"/>
</dbReference>
<accession>T2MDZ8</accession>
<dbReference type="PANTHER" id="PTHR18901:SF38">
    <property type="entry name" value="PSEUDOURIDINE-5'-PHOSPHATASE"/>
    <property type="match status" value="1"/>
</dbReference>
<dbReference type="InterPro" id="IPR023214">
    <property type="entry name" value="HAD_sf"/>
</dbReference>
<dbReference type="PANTHER" id="PTHR18901">
    <property type="entry name" value="2-DEOXYGLUCOSE-6-PHOSPHATE PHOSPHATASE 2"/>
    <property type="match status" value="1"/>
</dbReference>
<organism evidence="9">
    <name type="scientific">Hydra vulgaris</name>
    <name type="common">Hydra</name>
    <name type="synonym">Hydra attenuata</name>
    <dbReference type="NCBI Taxonomy" id="6087"/>
    <lineage>
        <taxon>Eukaryota</taxon>
        <taxon>Metazoa</taxon>
        <taxon>Cnidaria</taxon>
        <taxon>Hydrozoa</taxon>
        <taxon>Hydroidolina</taxon>
        <taxon>Anthoathecata</taxon>
        <taxon>Aplanulata</taxon>
        <taxon>Hydridae</taxon>
        <taxon>Hydra</taxon>
    </lineage>
</organism>
<evidence type="ECO:0000313" key="9">
    <source>
        <dbReference type="EMBL" id="CDG70316.1"/>
    </source>
</evidence>
<dbReference type="Gene3D" id="1.10.150.240">
    <property type="entry name" value="Putative phosphatase, domain 2"/>
    <property type="match status" value="1"/>
</dbReference>
<feature type="non-terminal residue" evidence="9">
    <location>
        <position position="1"/>
    </location>
</feature>
<evidence type="ECO:0000256" key="4">
    <source>
        <dbReference type="ARBA" id="ARBA00022801"/>
    </source>
</evidence>
<dbReference type="AlphaFoldDB" id="T2MDZ8"/>